<dbReference type="Proteomes" id="UP000002084">
    <property type="component" value="Chromosome"/>
</dbReference>
<dbReference type="EMBL" id="CP000880">
    <property type="protein sequence ID" value="ABX23338.1"/>
    <property type="molecule type" value="Genomic_DNA"/>
</dbReference>
<proteinExistence type="predicted"/>
<name>A9MHF6_SALAR</name>
<sequence>MDNAVFVVTVTNLTGFSVLNRFSNVRGNRTDFWVWHQAARTQNLAQLANNAHCIRRSNNNVKVHFALLDLFSQILHTYQFSAGSFRSFSVCALGKYGYANGTASTVRQYSRATHVLVRFTCIDAEVNGNINAFYEFSSGQLFQQRDSFVDVVLFGRINFLADHTHALGQFSHFLVLHYQAHGTCSTFDGASHRFNVGTGHVGSFGLRDFLQLSAGNFTYFVFVRLAGTRLDTSRFFQQNSCRRRFGNEGERAVSVNGNNNRNRQTFFDGIRFCVERFAEFHDVHTLLTQCWTNRRTRVRHTSCNLQLDVGLYFLSHSKFLELGSIASKKLPVINIALWA</sequence>
<accession>A9MHF6</accession>
<evidence type="ECO:0000313" key="2">
    <source>
        <dbReference type="Proteomes" id="UP000002084"/>
    </source>
</evidence>
<dbReference type="KEGG" id="ses:SARI_03513"/>
<gene>
    <name evidence="1" type="ordered locus">SARI_03513</name>
</gene>
<dbReference type="AntiFam" id="ANF00231">
    <property type="entry name" value="Shadow ORF (opposite rplA)"/>
</dbReference>
<keyword evidence="2" id="KW-1185">Reference proteome</keyword>
<protein>
    <submittedName>
        <fullName evidence="1">Uncharacterized protein</fullName>
    </submittedName>
</protein>
<dbReference type="HOGENOM" id="CLU_859745_0_0_6"/>
<organism evidence="1 2">
    <name type="scientific">Salmonella arizonae (strain ATCC BAA-731 / CDC346-86 / RSK2980)</name>
    <dbReference type="NCBI Taxonomy" id="41514"/>
    <lineage>
        <taxon>Bacteria</taxon>
        <taxon>Pseudomonadati</taxon>
        <taxon>Pseudomonadota</taxon>
        <taxon>Gammaproteobacteria</taxon>
        <taxon>Enterobacterales</taxon>
        <taxon>Enterobacteriaceae</taxon>
        <taxon>Salmonella</taxon>
    </lineage>
</organism>
<evidence type="ECO:0000313" key="1">
    <source>
        <dbReference type="EMBL" id="ABX23338.1"/>
    </source>
</evidence>
<dbReference type="AlphaFoldDB" id="A9MHF6"/>
<reference evidence="1 2" key="1">
    <citation type="submission" date="2007-11" db="EMBL/GenBank/DDBJ databases">
        <authorList>
            <consortium name="The Salmonella enterica serovar Arizonae Genome Sequencing Project"/>
            <person name="McClelland M."/>
            <person name="Sanderson E.K."/>
            <person name="Porwollik S."/>
            <person name="Spieth J."/>
            <person name="Clifton W.S."/>
            <person name="Fulton R."/>
            <person name="Chunyan W."/>
            <person name="Wollam A."/>
            <person name="Shah N."/>
            <person name="Pepin K."/>
            <person name="Bhonagiri V."/>
            <person name="Nash W."/>
            <person name="Johnson M."/>
            <person name="Thiruvilangam P."/>
            <person name="Wilson R."/>
        </authorList>
    </citation>
    <scope>NUCLEOTIDE SEQUENCE [LARGE SCALE GENOMIC DNA]</scope>
    <source>
        <strain evidence="2">ATCC BAA-731 / CDC346-86 / RSK2980</strain>
    </source>
</reference>